<dbReference type="GO" id="GO:0006952">
    <property type="term" value="P:defense response"/>
    <property type="evidence" value="ECO:0007669"/>
    <property type="project" value="UniProtKB-KW"/>
</dbReference>
<dbReference type="Gene3D" id="3.40.50.300">
    <property type="entry name" value="P-loop containing nucleotide triphosphate hydrolases"/>
    <property type="match status" value="1"/>
</dbReference>
<dbReference type="SMR" id="A0A251P2G8"/>
<dbReference type="OrthoDB" id="1142358at2759"/>
<keyword evidence="2" id="KW-0547">Nucleotide-binding</keyword>
<dbReference type="eggNOG" id="KOG4658">
    <property type="taxonomic scope" value="Eukaryota"/>
</dbReference>
<dbReference type="FunFam" id="1.10.10.10:FF:000322">
    <property type="entry name" value="Probable disease resistance protein At1g63360"/>
    <property type="match status" value="1"/>
</dbReference>
<dbReference type="Proteomes" id="UP000006882">
    <property type="component" value="Chromosome G5"/>
</dbReference>
<dbReference type="Pfam" id="PF18052">
    <property type="entry name" value="Rx_N"/>
    <property type="match status" value="1"/>
</dbReference>
<feature type="domain" description="Disease resistance protein winged helix" evidence="6">
    <location>
        <begin position="435"/>
        <end position="506"/>
    </location>
</feature>
<dbReference type="InterPro" id="IPR058922">
    <property type="entry name" value="WHD_DRP"/>
</dbReference>
<dbReference type="InterPro" id="IPR032675">
    <property type="entry name" value="LRR_dom_sf"/>
</dbReference>
<feature type="domain" description="NB-ARC" evidence="4">
    <location>
        <begin position="172"/>
        <end position="350"/>
    </location>
</feature>
<proteinExistence type="predicted"/>
<dbReference type="FunFam" id="3.40.50.300:FF:001091">
    <property type="entry name" value="Probable disease resistance protein At1g61300"/>
    <property type="match status" value="1"/>
</dbReference>
<evidence type="ECO:0000259" key="7">
    <source>
        <dbReference type="Pfam" id="PF23598"/>
    </source>
</evidence>
<gene>
    <name evidence="8" type="ORF">PRUPE_5G025500</name>
</gene>
<dbReference type="Gene3D" id="1.20.5.4130">
    <property type="match status" value="1"/>
</dbReference>
<dbReference type="InterPro" id="IPR041118">
    <property type="entry name" value="Rx_N"/>
</dbReference>
<dbReference type="Gene3D" id="3.80.10.10">
    <property type="entry name" value="Ribonuclease Inhibitor"/>
    <property type="match status" value="1"/>
</dbReference>
<dbReference type="CDD" id="cd14798">
    <property type="entry name" value="RX-CC_like"/>
    <property type="match status" value="1"/>
</dbReference>
<dbReference type="SUPFAM" id="SSF52058">
    <property type="entry name" value="L domain-like"/>
    <property type="match status" value="1"/>
</dbReference>
<dbReference type="AlphaFoldDB" id="A0A251P2G8"/>
<protein>
    <recommendedName>
        <fullName evidence="10">AAA+ ATPase domain-containing protein</fullName>
    </recommendedName>
</protein>
<evidence type="ECO:0000256" key="2">
    <source>
        <dbReference type="ARBA" id="ARBA00022741"/>
    </source>
</evidence>
<dbReference type="InterPro" id="IPR038005">
    <property type="entry name" value="RX-like_CC"/>
</dbReference>
<dbReference type="STRING" id="3760.A0A251P2G8"/>
<evidence type="ECO:0000313" key="9">
    <source>
        <dbReference type="Proteomes" id="UP000006882"/>
    </source>
</evidence>
<reference evidence="8 9" key="1">
    <citation type="journal article" date="2013" name="Nat. Genet.">
        <title>The high-quality draft genome of peach (Prunus persica) identifies unique patterns of genetic diversity, domestication and genome evolution.</title>
        <authorList>
            <consortium name="International Peach Genome Initiative"/>
            <person name="Verde I."/>
            <person name="Abbott A.G."/>
            <person name="Scalabrin S."/>
            <person name="Jung S."/>
            <person name="Shu S."/>
            <person name="Marroni F."/>
            <person name="Zhebentyayeva T."/>
            <person name="Dettori M.T."/>
            <person name="Grimwood J."/>
            <person name="Cattonaro F."/>
            <person name="Zuccolo A."/>
            <person name="Rossini L."/>
            <person name="Jenkins J."/>
            <person name="Vendramin E."/>
            <person name="Meisel L.A."/>
            <person name="Decroocq V."/>
            <person name="Sosinski B."/>
            <person name="Prochnik S."/>
            <person name="Mitros T."/>
            <person name="Policriti A."/>
            <person name="Cipriani G."/>
            <person name="Dondini L."/>
            <person name="Ficklin S."/>
            <person name="Goodstein D.M."/>
            <person name="Xuan P."/>
            <person name="Del Fabbro C."/>
            <person name="Aramini V."/>
            <person name="Copetti D."/>
            <person name="Gonzalez S."/>
            <person name="Horner D.S."/>
            <person name="Falchi R."/>
            <person name="Lucas S."/>
            <person name="Mica E."/>
            <person name="Maldonado J."/>
            <person name="Lazzari B."/>
            <person name="Bielenberg D."/>
            <person name="Pirona R."/>
            <person name="Miculan M."/>
            <person name="Barakat A."/>
            <person name="Testolin R."/>
            <person name="Stella A."/>
            <person name="Tartarini S."/>
            <person name="Tonutti P."/>
            <person name="Arus P."/>
            <person name="Orellana A."/>
            <person name="Wells C."/>
            <person name="Main D."/>
            <person name="Vizzotto G."/>
            <person name="Silva H."/>
            <person name="Salamini F."/>
            <person name="Schmutz J."/>
            <person name="Morgante M."/>
            <person name="Rokhsar D.S."/>
        </authorList>
    </citation>
    <scope>NUCLEOTIDE SEQUENCE [LARGE SCALE GENOMIC DNA]</scope>
    <source>
        <strain evidence="9">cv. Nemared</strain>
    </source>
</reference>
<dbReference type="InterPro" id="IPR055414">
    <property type="entry name" value="LRR_R13L4/SHOC2-like"/>
</dbReference>
<name>A0A251P2G8_PRUPE</name>
<evidence type="ECO:0000256" key="3">
    <source>
        <dbReference type="ARBA" id="ARBA00022821"/>
    </source>
</evidence>
<dbReference type="InterPro" id="IPR036388">
    <property type="entry name" value="WH-like_DNA-bd_sf"/>
</dbReference>
<evidence type="ECO:0000259" key="5">
    <source>
        <dbReference type="Pfam" id="PF18052"/>
    </source>
</evidence>
<evidence type="ECO:0008006" key="10">
    <source>
        <dbReference type="Google" id="ProtNLM"/>
    </source>
</evidence>
<dbReference type="PRINTS" id="PR00364">
    <property type="entry name" value="DISEASERSIST"/>
</dbReference>
<keyword evidence="3" id="KW-0611">Plant defense</keyword>
<dbReference type="Gene3D" id="1.10.10.10">
    <property type="entry name" value="Winged helix-like DNA-binding domain superfamily/Winged helix DNA-binding domain"/>
    <property type="match status" value="1"/>
</dbReference>
<dbReference type="InterPro" id="IPR042197">
    <property type="entry name" value="Apaf_helical"/>
</dbReference>
<dbReference type="Gramene" id="ONI05818">
    <property type="protein sequence ID" value="ONI05818"/>
    <property type="gene ID" value="PRUPE_5G025500"/>
</dbReference>
<evidence type="ECO:0000259" key="6">
    <source>
        <dbReference type="Pfam" id="PF23559"/>
    </source>
</evidence>
<dbReference type="Gene3D" id="1.10.8.430">
    <property type="entry name" value="Helical domain of apoptotic protease-activating factors"/>
    <property type="match status" value="1"/>
</dbReference>
<evidence type="ECO:0000313" key="8">
    <source>
        <dbReference type="EMBL" id="ONI05818.1"/>
    </source>
</evidence>
<dbReference type="Pfam" id="PF23598">
    <property type="entry name" value="LRR_14"/>
    <property type="match status" value="1"/>
</dbReference>
<keyword evidence="9" id="KW-1185">Reference proteome</keyword>
<evidence type="ECO:0000259" key="4">
    <source>
        <dbReference type="Pfam" id="PF00931"/>
    </source>
</evidence>
<feature type="domain" description="Disease resistance R13L4/SHOC-2-like LRR" evidence="7">
    <location>
        <begin position="550"/>
        <end position="878"/>
    </location>
</feature>
<dbReference type="SUPFAM" id="SSF52540">
    <property type="entry name" value="P-loop containing nucleoside triphosphate hydrolases"/>
    <property type="match status" value="1"/>
</dbReference>
<sequence>MAESAVKFLLDKLTSLFENDLQLLRGVREEIVYLRGELERMTAFLRIADAFEESDEEVKVWVKQVRDIAHDSEDVLDEFTILQAHDHGKEEQGLLYGSIRRLSCCIKNTKARYRIASQLQGINMRIRKISDVHKRLSHKFCTSEVAGKWWETHGGGGDALLLERSDIVGIDEPIKQMVGWLVKGSSGREVVSVAGMGGMGKTTLAKQVYDAAQVKKHFKVRAWITVTQSFKLGEILKHMIEQLHQAIRIPVPQGINNMSTNQLKTVIKEVLQRRRYLVVLDDVWHLCGWDALKYALPNNTCGSRVILTTRNADVASTTCVESRGKVYNLEPLPLTDAWELLCKKTFQGNSCPPHLEEVCNYILRKCEGLPLAIVAISGVLATKDKRRIDEWDMVGRCLGGQIEGNDKLKDLKKVLSLSFNDLPYYLKSCFLYLSIFPEDHQIKHMRLIRLWIAEGFIETKESKTLEDVAEDYLNELLNRSMIQAAETTPDGRVQKFRIHDLLREIITSKTRDQNFATIAKEYNMPWPDKVRRLSIHNTLQNVQQYRSASQLRSLFMFRVAEKPSLQRFFPTGFTLLNVLDLQSTPLNVFPAEVVNLFFLKYLSLRDTRVKTVPTWIGKLQNLETLDLKNSRVTELPVEILKLQHLRHLLVYRYEFVPHENFHSKYGFKVLGKIGALTSLQKLCFIEVNQDGGAILIELGKLVQLRRLGIVKMRKEYGKAFCSSIEKLTKICSLSITSVEEDEIIDLEYLSSPPLLLQRLYLRGRLEKLPHWIPSLHSLVKLYLKWSRLKDDPLVFLQYLPNLVHLELSEVFEGDTLCFGAGGFKKLKHLGLDTSDELRCIRVEAGTMPCIEQLSIKRCKSLEKVPSGIEHLITLKVLKFSDMPEKLIRTLLPHEPGNDYWKVEHIPEVYITYWREWEWKVYSLEGLSEAQNSHFCCK</sequence>
<dbReference type="GO" id="GO:0043531">
    <property type="term" value="F:ADP binding"/>
    <property type="evidence" value="ECO:0007669"/>
    <property type="project" value="InterPro"/>
</dbReference>
<dbReference type="InterPro" id="IPR027417">
    <property type="entry name" value="P-loop_NTPase"/>
</dbReference>
<accession>A0A251P2G8</accession>
<dbReference type="Pfam" id="PF00931">
    <property type="entry name" value="NB-ARC"/>
    <property type="match status" value="1"/>
</dbReference>
<feature type="domain" description="Disease resistance N-terminal" evidence="5">
    <location>
        <begin position="5"/>
        <end position="89"/>
    </location>
</feature>
<organism evidence="8 9">
    <name type="scientific">Prunus persica</name>
    <name type="common">Peach</name>
    <name type="synonym">Amygdalus persica</name>
    <dbReference type="NCBI Taxonomy" id="3760"/>
    <lineage>
        <taxon>Eukaryota</taxon>
        <taxon>Viridiplantae</taxon>
        <taxon>Streptophyta</taxon>
        <taxon>Embryophyta</taxon>
        <taxon>Tracheophyta</taxon>
        <taxon>Spermatophyta</taxon>
        <taxon>Magnoliopsida</taxon>
        <taxon>eudicotyledons</taxon>
        <taxon>Gunneridae</taxon>
        <taxon>Pentapetalae</taxon>
        <taxon>rosids</taxon>
        <taxon>fabids</taxon>
        <taxon>Rosales</taxon>
        <taxon>Rosaceae</taxon>
        <taxon>Amygdaloideae</taxon>
        <taxon>Amygdaleae</taxon>
        <taxon>Prunus</taxon>
    </lineage>
</organism>
<dbReference type="InterPro" id="IPR002182">
    <property type="entry name" value="NB-ARC"/>
</dbReference>
<dbReference type="GO" id="GO:0051707">
    <property type="term" value="P:response to other organism"/>
    <property type="evidence" value="ECO:0007669"/>
    <property type="project" value="UniProtKB-ARBA"/>
</dbReference>
<evidence type="ECO:0000256" key="1">
    <source>
        <dbReference type="ARBA" id="ARBA00022737"/>
    </source>
</evidence>
<dbReference type="PANTHER" id="PTHR23155">
    <property type="entry name" value="DISEASE RESISTANCE PROTEIN RP"/>
    <property type="match status" value="1"/>
</dbReference>
<dbReference type="InterPro" id="IPR044974">
    <property type="entry name" value="Disease_R_plants"/>
</dbReference>
<keyword evidence="1" id="KW-0677">Repeat</keyword>
<dbReference type="PANTHER" id="PTHR23155:SF1205">
    <property type="entry name" value="DISEASE RESISTANCE PROTEIN RPM1"/>
    <property type="match status" value="1"/>
</dbReference>
<dbReference type="Pfam" id="PF23559">
    <property type="entry name" value="WHD_DRP"/>
    <property type="match status" value="1"/>
</dbReference>
<dbReference type="EMBL" id="CM007655">
    <property type="protein sequence ID" value="ONI05818.1"/>
    <property type="molecule type" value="Genomic_DNA"/>
</dbReference>